<sequence>MLRGAAADEVHRRLAAKPDWTVRALAADLKAAGIDVSHDTVWRFLRREGKTLKKNADRQRAGQAEGGALPKPLEDPSTST</sequence>
<dbReference type="Proteomes" id="UP000507954">
    <property type="component" value="Unassembled WGS sequence"/>
</dbReference>
<dbReference type="AlphaFoldDB" id="A0A508WR07"/>
<proteinExistence type="predicted"/>
<reference evidence="2" key="1">
    <citation type="submission" date="2019-06" db="EMBL/GenBank/DDBJ databases">
        <authorList>
            <person name="Le Quere A."/>
            <person name="Colella S."/>
        </authorList>
    </citation>
    <scope>NUCLEOTIDE SEQUENCE</scope>
    <source>
        <strain evidence="2">EmedicaeMD41</strain>
    </source>
</reference>
<protein>
    <recommendedName>
        <fullName evidence="3">Transposase</fullName>
    </recommendedName>
</protein>
<evidence type="ECO:0008006" key="3">
    <source>
        <dbReference type="Google" id="ProtNLM"/>
    </source>
</evidence>
<gene>
    <name evidence="2" type="ORF">EMEDMD4_1020001</name>
</gene>
<accession>A0A508WR07</accession>
<feature type="region of interest" description="Disordered" evidence="1">
    <location>
        <begin position="48"/>
        <end position="80"/>
    </location>
</feature>
<organism evidence="2">
    <name type="scientific">Sinorhizobium medicae</name>
    <dbReference type="NCBI Taxonomy" id="110321"/>
    <lineage>
        <taxon>Bacteria</taxon>
        <taxon>Pseudomonadati</taxon>
        <taxon>Pseudomonadota</taxon>
        <taxon>Alphaproteobacteria</taxon>
        <taxon>Hyphomicrobiales</taxon>
        <taxon>Rhizobiaceae</taxon>
        <taxon>Sinorhizobium/Ensifer group</taxon>
        <taxon>Sinorhizobium</taxon>
    </lineage>
</organism>
<feature type="compositionally biased region" description="Basic and acidic residues" evidence="1">
    <location>
        <begin position="48"/>
        <end position="60"/>
    </location>
</feature>
<name>A0A508WR07_9HYPH</name>
<evidence type="ECO:0000256" key="1">
    <source>
        <dbReference type="SAM" id="MobiDB-lite"/>
    </source>
</evidence>
<dbReference type="EMBL" id="CABFNB010000005">
    <property type="protein sequence ID" value="VTZ59217.1"/>
    <property type="molecule type" value="Genomic_DNA"/>
</dbReference>
<evidence type="ECO:0000313" key="2">
    <source>
        <dbReference type="EMBL" id="VTZ59217.1"/>
    </source>
</evidence>